<dbReference type="PROSITE" id="PS50011">
    <property type="entry name" value="PROTEIN_KINASE_DOM"/>
    <property type="match status" value="1"/>
</dbReference>
<dbReference type="Proteomes" id="UP000324222">
    <property type="component" value="Unassembled WGS sequence"/>
</dbReference>
<dbReference type="PROSITE" id="PS00108">
    <property type="entry name" value="PROTEIN_KINASE_ST"/>
    <property type="match status" value="1"/>
</dbReference>
<dbReference type="Gene3D" id="1.10.510.10">
    <property type="entry name" value="Transferase(Phosphotransferase) domain 1"/>
    <property type="match status" value="1"/>
</dbReference>
<dbReference type="InterPro" id="IPR011009">
    <property type="entry name" value="Kinase-like_dom_sf"/>
</dbReference>
<proteinExistence type="predicted"/>
<dbReference type="EMBL" id="VSRR010134066">
    <property type="protein sequence ID" value="MPD02983.1"/>
    <property type="molecule type" value="Genomic_DNA"/>
</dbReference>
<feature type="domain" description="Protein kinase" evidence="1">
    <location>
        <begin position="1"/>
        <end position="73"/>
    </location>
</feature>
<dbReference type="InterPro" id="IPR000719">
    <property type="entry name" value="Prot_kinase_dom"/>
</dbReference>
<dbReference type="GO" id="GO:0005524">
    <property type="term" value="F:ATP binding"/>
    <property type="evidence" value="ECO:0007669"/>
    <property type="project" value="InterPro"/>
</dbReference>
<protein>
    <recommendedName>
        <fullName evidence="1">Protein kinase domain-containing protein</fullName>
    </recommendedName>
</protein>
<reference evidence="2 3" key="1">
    <citation type="submission" date="2019-05" db="EMBL/GenBank/DDBJ databases">
        <title>Another draft genome of Portunus trituberculatus and its Hox gene families provides insights of decapod evolution.</title>
        <authorList>
            <person name="Jeong J.-H."/>
            <person name="Song I."/>
            <person name="Kim S."/>
            <person name="Choi T."/>
            <person name="Kim D."/>
            <person name="Ryu S."/>
            <person name="Kim W."/>
        </authorList>
    </citation>
    <scope>NUCLEOTIDE SEQUENCE [LARGE SCALE GENOMIC DNA]</scope>
    <source>
        <tissue evidence="2">Muscle</tissue>
    </source>
</reference>
<keyword evidence="3" id="KW-1185">Reference proteome</keyword>
<evidence type="ECO:0000259" key="1">
    <source>
        <dbReference type="PROSITE" id="PS50011"/>
    </source>
</evidence>
<organism evidence="2 3">
    <name type="scientific">Portunus trituberculatus</name>
    <name type="common">Swimming crab</name>
    <name type="synonym">Neptunus trituberculatus</name>
    <dbReference type="NCBI Taxonomy" id="210409"/>
    <lineage>
        <taxon>Eukaryota</taxon>
        <taxon>Metazoa</taxon>
        <taxon>Ecdysozoa</taxon>
        <taxon>Arthropoda</taxon>
        <taxon>Crustacea</taxon>
        <taxon>Multicrustacea</taxon>
        <taxon>Malacostraca</taxon>
        <taxon>Eumalacostraca</taxon>
        <taxon>Eucarida</taxon>
        <taxon>Decapoda</taxon>
        <taxon>Pleocyemata</taxon>
        <taxon>Brachyura</taxon>
        <taxon>Eubrachyura</taxon>
        <taxon>Portunoidea</taxon>
        <taxon>Portunidae</taxon>
        <taxon>Portuninae</taxon>
        <taxon>Portunus</taxon>
    </lineage>
</organism>
<dbReference type="OrthoDB" id="6380006at2759"/>
<name>A0A5B7K3C4_PORTR</name>
<accession>A0A5B7K3C4</accession>
<dbReference type="GO" id="GO:0004672">
    <property type="term" value="F:protein kinase activity"/>
    <property type="evidence" value="ECO:0007669"/>
    <property type="project" value="InterPro"/>
</dbReference>
<comment type="caution">
    <text evidence="2">The sequence shown here is derived from an EMBL/GenBank/DDBJ whole genome shotgun (WGS) entry which is preliminary data.</text>
</comment>
<dbReference type="InterPro" id="IPR008271">
    <property type="entry name" value="Ser/Thr_kinase_AS"/>
</dbReference>
<dbReference type="SUPFAM" id="SSF56112">
    <property type="entry name" value="Protein kinase-like (PK-like)"/>
    <property type="match status" value="1"/>
</dbReference>
<dbReference type="AlphaFoldDB" id="A0A5B7K3C4"/>
<evidence type="ECO:0000313" key="3">
    <source>
        <dbReference type="Proteomes" id="UP000324222"/>
    </source>
</evidence>
<evidence type="ECO:0000313" key="2">
    <source>
        <dbReference type="EMBL" id="MPD02983.1"/>
    </source>
</evidence>
<sequence length="73" mass="7671">MQCSLQGMLRSLGKLCRCLGEVHARGVVHNDLKIDNITVSGGVHHPVLHIIDLGWACGAGRVAGDLSLESALA</sequence>
<gene>
    <name evidence="2" type="ORF">E2C01_098596</name>
</gene>